<gene>
    <name evidence="3" type="ORF">QQ020_32110</name>
</gene>
<dbReference type="InterPro" id="IPR001611">
    <property type="entry name" value="Leu-rich_rpt"/>
</dbReference>
<dbReference type="InterPro" id="IPR050836">
    <property type="entry name" value="SDS22/Internalin_LRR"/>
</dbReference>
<dbReference type="RefSeq" id="WP_346762096.1">
    <property type="nucleotide sequence ID" value="NZ_JAUJEB010000010.1"/>
</dbReference>
<organism evidence="3 4">
    <name type="scientific">Agaribacillus aureus</name>
    <dbReference type="NCBI Taxonomy" id="3051825"/>
    <lineage>
        <taxon>Bacteria</taxon>
        <taxon>Pseudomonadati</taxon>
        <taxon>Bacteroidota</taxon>
        <taxon>Cytophagia</taxon>
        <taxon>Cytophagales</taxon>
        <taxon>Splendidivirgaceae</taxon>
        <taxon>Agaribacillus</taxon>
    </lineage>
</organism>
<protein>
    <submittedName>
        <fullName evidence="3">Leucine-rich repeat domain-containing protein</fullName>
    </submittedName>
</protein>
<dbReference type="Pfam" id="PF13855">
    <property type="entry name" value="LRR_8"/>
    <property type="match status" value="1"/>
</dbReference>
<dbReference type="InterPro" id="IPR025875">
    <property type="entry name" value="Leu-rich_rpt_4"/>
</dbReference>
<dbReference type="Pfam" id="PF12799">
    <property type="entry name" value="LRR_4"/>
    <property type="match status" value="1"/>
</dbReference>
<evidence type="ECO:0000313" key="3">
    <source>
        <dbReference type="EMBL" id="MDN5216759.1"/>
    </source>
</evidence>
<comment type="caution">
    <text evidence="3">The sequence shown here is derived from an EMBL/GenBank/DDBJ whole genome shotgun (WGS) entry which is preliminary data.</text>
</comment>
<evidence type="ECO:0000313" key="4">
    <source>
        <dbReference type="Proteomes" id="UP001172083"/>
    </source>
</evidence>
<keyword evidence="1" id="KW-0433">Leucine-rich repeat</keyword>
<reference evidence="3" key="1">
    <citation type="submission" date="2023-06" db="EMBL/GenBank/DDBJ databases">
        <title>Genomic of Agaribacillus aureum.</title>
        <authorList>
            <person name="Wang G."/>
        </authorList>
    </citation>
    <scope>NUCLEOTIDE SEQUENCE</scope>
    <source>
        <strain evidence="3">BMA12</strain>
    </source>
</reference>
<dbReference type="PANTHER" id="PTHR46652:SF3">
    <property type="entry name" value="LEUCINE-RICH REPEAT-CONTAINING PROTEIN 9"/>
    <property type="match status" value="1"/>
</dbReference>
<sequence>MELKGLFPNVNRGLSVITHFLVLLLLIFPYRVQAQNGSHHQTLEGKYNPHIGQLVSFLGKLYNTMGSANATVKEKNVILESSYLKVFKNKEVQIEDDLIEGRSALVIKDVRSYLKDIDIFYPVAKFQLNILEISVVTNIHNQSFFRVAVNQNLQGLNSKGRNVNMDKVRFIEVEVNEATEELKISSIYTKLVNKHQSLQNWWESLSFEWKVVFQRAIKTQLTPNNEQLKAMISLEKLDVSYNKYIKEVEPLAMVSNLREIDLSHTNITDINALRNHKQLEILNISNTQVKEINTLKFASNLKYLHIENTPIKNLSPLHGLPKLEKVLCEGTAITSQQATELSSLNPNRCKVVIESNASMRWWNTIPMIWREKFILDLSFKGSTVGNSELGKIESLTKLSIQGNKNITSLKPLVFLKELQYLNCEGSGITNLDGVSNLNKLVEIDISGTAVTDIRPLLLLKNLKKVRCNSLKISKEDIDLFLKERPDVKLMNRYTDLVGWWIRIPENWQQVFIDHVKYEGPSPIPPELLYDIVKLDHIDVSEKQDINNLSPLYMLTGLKSLNISGNMSIRSLDPIDSLFQLESLVCSNNPIADLTPLSQLYNLKYLDIKNTPVVSIDPLENLKNLEELDISATKISSLKGLRALQNMKKLKCYNTNISSINPLITLVKLQSLLCYNTKLSKKKVDDFKKIKPQCNVIFY</sequence>
<evidence type="ECO:0000256" key="2">
    <source>
        <dbReference type="ARBA" id="ARBA00022737"/>
    </source>
</evidence>
<dbReference type="InterPro" id="IPR032675">
    <property type="entry name" value="LRR_dom_sf"/>
</dbReference>
<dbReference type="EMBL" id="JAUJEB010000010">
    <property type="protein sequence ID" value="MDN5216759.1"/>
    <property type="molecule type" value="Genomic_DNA"/>
</dbReference>
<dbReference type="PANTHER" id="PTHR46652">
    <property type="entry name" value="LEUCINE-RICH REPEAT AND IQ DOMAIN-CONTAINING PROTEIN 1-RELATED"/>
    <property type="match status" value="1"/>
</dbReference>
<dbReference type="PROSITE" id="PS51450">
    <property type="entry name" value="LRR"/>
    <property type="match status" value="4"/>
</dbReference>
<dbReference type="Gene3D" id="3.80.10.10">
    <property type="entry name" value="Ribonuclease Inhibitor"/>
    <property type="match status" value="3"/>
</dbReference>
<evidence type="ECO:0000256" key="1">
    <source>
        <dbReference type="ARBA" id="ARBA00022614"/>
    </source>
</evidence>
<dbReference type="SUPFAM" id="SSF52058">
    <property type="entry name" value="L domain-like"/>
    <property type="match status" value="2"/>
</dbReference>
<keyword evidence="2" id="KW-0677">Repeat</keyword>
<dbReference type="Proteomes" id="UP001172083">
    <property type="component" value="Unassembled WGS sequence"/>
</dbReference>
<accession>A0ABT8LG36</accession>
<keyword evidence="4" id="KW-1185">Reference proteome</keyword>
<proteinExistence type="predicted"/>
<name>A0ABT8LG36_9BACT</name>